<organism evidence="3">
    <name type="scientific">freshwater metagenome</name>
    <dbReference type="NCBI Taxonomy" id="449393"/>
    <lineage>
        <taxon>unclassified sequences</taxon>
        <taxon>metagenomes</taxon>
        <taxon>ecological metagenomes</taxon>
    </lineage>
</organism>
<dbReference type="Pfam" id="PF14863">
    <property type="entry name" value="Alkyl_sulf_dimr"/>
    <property type="match status" value="1"/>
</dbReference>
<dbReference type="EMBL" id="CAEZUP010000076">
    <property type="protein sequence ID" value="CAB4618039.1"/>
    <property type="molecule type" value="Genomic_DNA"/>
</dbReference>
<dbReference type="PANTHER" id="PTHR43223:SF2">
    <property type="entry name" value="METALLO-BETA-LACTAMASE DOMAIN-CONTAINING PROTEIN"/>
    <property type="match status" value="1"/>
</dbReference>
<evidence type="ECO:0000256" key="1">
    <source>
        <dbReference type="SAM" id="MobiDB-lite"/>
    </source>
</evidence>
<dbReference type="Gene3D" id="3.60.15.10">
    <property type="entry name" value="Ribonuclease Z/Hydroxyacylglutathione hydrolase-like"/>
    <property type="match status" value="1"/>
</dbReference>
<dbReference type="GO" id="GO:0046983">
    <property type="term" value="F:protein dimerization activity"/>
    <property type="evidence" value="ECO:0007669"/>
    <property type="project" value="InterPro"/>
</dbReference>
<dbReference type="SMART" id="SM00849">
    <property type="entry name" value="Lactamase_B"/>
    <property type="match status" value="1"/>
</dbReference>
<gene>
    <name evidence="3" type="ORF">UFOPK1835_01543</name>
</gene>
<dbReference type="PANTHER" id="PTHR43223">
    <property type="entry name" value="ALKYL/ARYL-SULFATASE"/>
    <property type="match status" value="1"/>
</dbReference>
<proteinExistence type="predicted"/>
<evidence type="ECO:0000313" key="3">
    <source>
        <dbReference type="EMBL" id="CAB4618039.1"/>
    </source>
</evidence>
<dbReference type="InterPro" id="IPR029228">
    <property type="entry name" value="Alkyl_sulf_dimr"/>
</dbReference>
<dbReference type="Gene3D" id="1.25.40.880">
    <property type="entry name" value="Alkyl sulfatase, dimerisation domain"/>
    <property type="match status" value="1"/>
</dbReference>
<dbReference type="InterPro" id="IPR036866">
    <property type="entry name" value="RibonucZ/Hydroxyglut_hydro"/>
</dbReference>
<evidence type="ECO:0000259" key="2">
    <source>
        <dbReference type="SMART" id="SM00849"/>
    </source>
</evidence>
<dbReference type="InterPro" id="IPR001279">
    <property type="entry name" value="Metallo-B-lactamas"/>
</dbReference>
<feature type="region of interest" description="Disordered" evidence="1">
    <location>
        <begin position="1"/>
        <end position="23"/>
    </location>
</feature>
<dbReference type="AlphaFoldDB" id="A0A6J6I2H0"/>
<dbReference type="InterPro" id="IPR052195">
    <property type="entry name" value="Bact_Alkyl/Aryl-Sulfatase"/>
</dbReference>
<dbReference type="SUPFAM" id="SSF56281">
    <property type="entry name" value="Metallo-hydrolase/oxidoreductase"/>
    <property type="match status" value="1"/>
</dbReference>
<accession>A0A6J6I2H0</accession>
<protein>
    <submittedName>
        <fullName evidence="3">Unannotated protein</fullName>
    </submittedName>
</protein>
<feature type="domain" description="Metallo-beta-lactamase" evidence="2">
    <location>
        <begin position="37"/>
        <end position="241"/>
    </location>
</feature>
<name>A0A6J6I2H0_9ZZZZ</name>
<reference evidence="3" key="1">
    <citation type="submission" date="2020-05" db="EMBL/GenBank/DDBJ databases">
        <authorList>
            <person name="Chiriac C."/>
            <person name="Salcher M."/>
            <person name="Ghai R."/>
            <person name="Kavagutti S V."/>
        </authorList>
    </citation>
    <scope>NUCLEOTIDE SEQUENCE</scope>
</reference>
<sequence length="420" mass="46185">MSEATSEPLHGAQALTTSAKQRKSREIAPGVHFLAGFGNTTFLVGSEGVAVVDPGLLTSGPRVVRELRAITDLPVRYVIYTHGHYDHAFGTPSILADARERGHAAPDIVGHVNVAKRFERYQKTSGHIAKTFDFQFSIWKGDGGDVVRHAEYHPPTIEFTDSITLDELGGLELECHHGLGETDDHIWVWAPESRTIVGGDFIVSSLPNAGTPFRVQRYVLEWAQALEAMAAVEPQFVISGHGGVYTEKAAEMLDVTARAMRWIDTEVVRRINEGQWQEQIINEVELPPEFDESEHLQPLYGCVQFAVRDVLRRYMGWYDGNPSMVFPSTRAQIATEVVGLIGGVDALLARADALATGDAADQQLALHLVDFVIFNQGEGLAEARRRKADLLESRAAGERSFVAHNVLRSAAAIEREALSD</sequence>
<dbReference type="InterPro" id="IPR038536">
    <property type="entry name" value="Alkyl/aryl-sulf_dimr_sf"/>
</dbReference>
<dbReference type="Pfam" id="PF00753">
    <property type="entry name" value="Lactamase_B"/>
    <property type="match status" value="1"/>
</dbReference>